<evidence type="ECO:0000256" key="7">
    <source>
        <dbReference type="HAMAP-Rule" id="MF_01207"/>
    </source>
</evidence>
<comment type="subcellular location">
    <subcellularLocation>
        <location evidence="7">Cell membrane</location>
        <topology evidence="7">Multi-pass membrane protein</topology>
    </subcellularLocation>
    <subcellularLocation>
        <location evidence="1">Membrane</location>
        <topology evidence="1">Multi-pass membrane protein</topology>
    </subcellularLocation>
</comment>
<evidence type="ECO:0000256" key="4">
    <source>
        <dbReference type="ARBA" id="ARBA00022989"/>
    </source>
</evidence>
<keyword evidence="5 7" id="KW-0408">Iron</keyword>
<dbReference type="GO" id="GO:0030091">
    <property type="term" value="P:protein repair"/>
    <property type="evidence" value="ECO:0007669"/>
    <property type="project" value="UniProtKB-UniRule"/>
</dbReference>
<evidence type="ECO:0000256" key="5">
    <source>
        <dbReference type="ARBA" id="ARBA00023004"/>
    </source>
</evidence>
<dbReference type="OrthoDB" id="9788328at2"/>
<dbReference type="GO" id="GO:0020037">
    <property type="term" value="F:heme binding"/>
    <property type="evidence" value="ECO:0007669"/>
    <property type="project" value="UniProtKB-UniRule"/>
</dbReference>
<comment type="cofactor">
    <cofactor evidence="7">
        <name>heme b</name>
        <dbReference type="ChEBI" id="CHEBI:60344"/>
    </cofactor>
    <text evidence="7">Binds 1 heme b (iron(II)-protoporphyrin IX) group per subunit.</text>
</comment>
<dbReference type="AlphaFoldDB" id="A0A0M6XP37"/>
<evidence type="ECO:0000256" key="3">
    <source>
        <dbReference type="ARBA" id="ARBA00022692"/>
    </source>
</evidence>
<comment type="function">
    <text evidence="7">Part of the MsrPQ system that repairs oxidized periplasmic proteins containing methionine sulfoxide residues (Met-O), using respiratory chain electrons. Thus protects these proteins from oxidative-stress damage caused by reactive species of oxygen and chlorine generated by the host defense mechanisms. MsrPQ is essential for the maintenance of envelope integrity under bleach stress, rescuing a wide series of structurally unrelated periplasmic proteins from methionine oxidation. MsrQ provides electrons for reduction to the reductase catalytic subunit MsrP, using the quinone pool of the respiratory chain.</text>
</comment>
<name>A0A0M6XP37_9RHOB</name>
<dbReference type="GO" id="GO:0005886">
    <property type="term" value="C:plasma membrane"/>
    <property type="evidence" value="ECO:0007669"/>
    <property type="project" value="UniProtKB-SubCell"/>
</dbReference>
<dbReference type="Proteomes" id="UP000048908">
    <property type="component" value="Unassembled WGS sequence"/>
</dbReference>
<evidence type="ECO:0000313" key="9">
    <source>
        <dbReference type="EMBL" id="CTQ32442.1"/>
    </source>
</evidence>
<keyword evidence="4 7" id="KW-1133">Transmembrane helix</keyword>
<evidence type="ECO:0000256" key="1">
    <source>
        <dbReference type="ARBA" id="ARBA00004141"/>
    </source>
</evidence>
<dbReference type="GO" id="GO:0009055">
    <property type="term" value="F:electron transfer activity"/>
    <property type="evidence" value="ECO:0007669"/>
    <property type="project" value="UniProtKB-UniRule"/>
</dbReference>
<reference evidence="9 10" key="1">
    <citation type="submission" date="2015-07" db="EMBL/GenBank/DDBJ databases">
        <authorList>
            <person name="Noorani M."/>
        </authorList>
    </citation>
    <scope>NUCLEOTIDE SEQUENCE [LARGE SCALE GENOMIC DNA]</scope>
    <source>
        <strain evidence="9 10">CECT 5088</strain>
    </source>
</reference>
<keyword evidence="7" id="KW-0479">Metal-binding</keyword>
<dbReference type="PANTHER" id="PTHR36964">
    <property type="entry name" value="PROTEIN-METHIONINE-SULFOXIDE REDUCTASE HEME-BINDING SUBUNIT MSRQ"/>
    <property type="match status" value="1"/>
</dbReference>
<dbReference type="InterPro" id="IPR022837">
    <property type="entry name" value="MsrQ-like"/>
</dbReference>
<keyword evidence="7" id="KW-0249">Electron transport</keyword>
<keyword evidence="2 7" id="KW-0813">Transport</keyword>
<keyword evidence="7" id="KW-1003">Cell membrane</keyword>
<accession>A0A0M6XP37</accession>
<proteinExistence type="inferred from homology"/>
<keyword evidence="3 7" id="KW-0812">Transmembrane</keyword>
<dbReference type="GO" id="GO:0016679">
    <property type="term" value="F:oxidoreductase activity, acting on diphenols and related substances as donors"/>
    <property type="evidence" value="ECO:0007669"/>
    <property type="project" value="TreeGrafter"/>
</dbReference>
<dbReference type="InterPro" id="IPR013130">
    <property type="entry name" value="Fe3_Rdtase_TM_dom"/>
</dbReference>
<keyword evidence="7" id="KW-0349">Heme</keyword>
<comment type="cofactor">
    <cofactor evidence="7">
        <name>FMN</name>
        <dbReference type="ChEBI" id="CHEBI:58210"/>
    </cofactor>
    <text evidence="7">Binds 1 FMN per subunit.</text>
</comment>
<feature type="domain" description="Ferric oxidoreductase" evidence="8">
    <location>
        <begin position="53"/>
        <end position="167"/>
    </location>
</feature>
<evidence type="ECO:0000259" key="8">
    <source>
        <dbReference type="Pfam" id="PF01794"/>
    </source>
</evidence>
<dbReference type="EMBL" id="CXPG01000014">
    <property type="protein sequence ID" value="CTQ32442.1"/>
    <property type="molecule type" value="Genomic_DNA"/>
</dbReference>
<comment type="caution">
    <text evidence="7">Lacks conserved residue(s) required for the propagation of feature annotation.</text>
</comment>
<keyword evidence="6 7" id="KW-0472">Membrane</keyword>
<keyword evidence="10" id="KW-1185">Reference proteome</keyword>
<gene>
    <name evidence="9" type="primary">yedZ</name>
    <name evidence="7" type="synonym">msrQ</name>
    <name evidence="9" type="ORF">JAN5088_01213</name>
</gene>
<dbReference type="GO" id="GO:0046872">
    <property type="term" value="F:metal ion binding"/>
    <property type="evidence" value="ECO:0007669"/>
    <property type="project" value="UniProtKB-KW"/>
</dbReference>
<feature type="transmembrane region" description="Helical" evidence="7">
    <location>
        <begin position="179"/>
        <end position="199"/>
    </location>
</feature>
<dbReference type="HAMAP" id="MF_01207">
    <property type="entry name" value="MsrQ"/>
    <property type="match status" value="1"/>
</dbReference>
<dbReference type="RefSeq" id="WP_055681901.1">
    <property type="nucleotide sequence ID" value="NZ_CANMUL010000004.1"/>
</dbReference>
<feature type="transmembrane region" description="Helical" evidence="7">
    <location>
        <begin position="54"/>
        <end position="73"/>
    </location>
</feature>
<comment type="similarity">
    <text evidence="7">Belongs to the MsrQ family.</text>
</comment>
<feature type="transmembrane region" description="Helical" evidence="7">
    <location>
        <begin position="156"/>
        <end position="173"/>
    </location>
</feature>
<keyword evidence="7" id="KW-0285">Flavoprotein</keyword>
<dbReference type="GO" id="GO:0010181">
    <property type="term" value="F:FMN binding"/>
    <property type="evidence" value="ECO:0007669"/>
    <property type="project" value="UniProtKB-UniRule"/>
</dbReference>
<evidence type="ECO:0000256" key="2">
    <source>
        <dbReference type="ARBA" id="ARBA00022448"/>
    </source>
</evidence>
<dbReference type="PANTHER" id="PTHR36964:SF1">
    <property type="entry name" value="PROTEIN-METHIONINE-SULFOXIDE REDUCTASE HEME-BINDING SUBUNIT MSRQ"/>
    <property type="match status" value="1"/>
</dbReference>
<dbReference type="NCBIfam" id="NF003833">
    <property type="entry name" value="PRK05419.1-5"/>
    <property type="match status" value="1"/>
</dbReference>
<feature type="transmembrane region" description="Helical" evidence="7">
    <location>
        <begin position="122"/>
        <end position="144"/>
    </location>
</feature>
<feature type="transmembrane region" description="Helical" evidence="7">
    <location>
        <begin position="85"/>
        <end position="102"/>
    </location>
</feature>
<dbReference type="STRING" id="282197.SAMN04488517_101377"/>
<comment type="subunit">
    <text evidence="7">Heterodimer of a catalytic subunit (MsrP) and a heme-binding subunit (MsrQ).</text>
</comment>
<dbReference type="Pfam" id="PF01794">
    <property type="entry name" value="Ferric_reduct"/>
    <property type="match status" value="1"/>
</dbReference>
<organism evidence="9 10">
    <name type="scientific">Jannaschia rubra</name>
    <dbReference type="NCBI Taxonomy" id="282197"/>
    <lineage>
        <taxon>Bacteria</taxon>
        <taxon>Pseudomonadati</taxon>
        <taxon>Pseudomonadota</taxon>
        <taxon>Alphaproteobacteria</taxon>
        <taxon>Rhodobacterales</taxon>
        <taxon>Roseobacteraceae</taxon>
        <taxon>Jannaschia</taxon>
    </lineage>
</organism>
<keyword evidence="7" id="KW-0288">FMN</keyword>
<sequence>MAVAAFGPAVTGVARKVPAWPVYLIGMMPGAWLLYRAVAGQLGFDPVKTLELELGLLSLQFLLASLTISPLLRFFRINLLKFRKVLGLLAFGYIALHFLVWLTLDLQLRWTMIGAEIAKRPYLTVGFAAFVLLIPLAATSWQGAIRRLGAKAWGRLHRLVYVAVLLGGVHFVMQEKVWTVESLTYLGAAILLVGARFAWIRRW</sequence>
<evidence type="ECO:0000256" key="6">
    <source>
        <dbReference type="ARBA" id="ARBA00023136"/>
    </source>
</evidence>
<protein>
    <recommendedName>
        <fullName evidence="7">Protein-methionine-sulfoxide reductase heme-binding subunit MsrQ</fullName>
    </recommendedName>
    <alternativeName>
        <fullName evidence="7">Flavocytochrome MsrQ</fullName>
    </alternativeName>
</protein>
<evidence type="ECO:0000313" key="10">
    <source>
        <dbReference type="Proteomes" id="UP000048908"/>
    </source>
</evidence>